<dbReference type="SMART" id="SM01289">
    <property type="entry name" value="PYRIN"/>
    <property type="match status" value="2"/>
</dbReference>
<feature type="domain" description="Pyrin" evidence="1">
    <location>
        <begin position="1"/>
        <end position="93"/>
    </location>
</feature>
<accession>A0A671WMI6</accession>
<proteinExistence type="predicted"/>
<sequence length="241" mass="28225">MTTPVAIPKLLKEYLDELDEKTLKEFQWDLIQIEIDGSRPIPRSKLENATRVTTVDKLVEAFGEDGAVARTVETLLRMNHFDLASRLIRGKIKIVVKVIFQTKTQNICSLQMNFFLFQSSLYEASLYTQLKLFKKLLKKCLDDLTKEKLQEFQWHLIQIEIDGYQPLPQSHLENATIVTTVDKLVEAFGEDDAVERTVETLREIKRNDLYFNSLYICIHKKYKNKCFVHFYFHFYGDVMAS</sequence>
<dbReference type="PROSITE" id="PS50824">
    <property type="entry name" value="DAPIN"/>
    <property type="match status" value="2"/>
</dbReference>
<name>A0A671WMI6_SPAAU</name>
<dbReference type="InterPro" id="IPR004020">
    <property type="entry name" value="DAPIN"/>
</dbReference>
<protein>
    <submittedName>
        <fullName evidence="2">Tripartite motif-containing protein 35-like</fullName>
    </submittedName>
</protein>
<dbReference type="Gene3D" id="1.10.533.10">
    <property type="entry name" value="Death Domain, Fas"/>
    <property type="match status" value="2"/>
</dbReference>
<reference evidence="2" key="1">
    <citation type="submission" date="2021-04" db="EMBL/GenBank/DDBJ databases">
        <authorList>
            <consortium name="Wellcome Sanger Institute Data Sharing"/>
        </authorList>
    </citation>
    <scope>NUCLEOTIDE SEQUENCE [LARGE SCALE GENOMIC DNA]</scope>
</reference>
<evidence type="ECO:0000259" key="1">
    <source>
        <dbReference type="PROSITE" id="PS50824"/>
    </source>
</evidence>
<dbReference type="InterPro" id="IPR011029">
    <property type="entry name" value="DEATH-like_dom_sf"/>
</dbReference>
<dbReference type="Pfam" id="PF02758">
    <property type="entry name" value="PYRIN"/>
    <property type="match status" value="2"/>
</dbReference>
<dbReference type="Proteomes" id="UP000472265">
    <property type="component" value="Chromosome 20"/>
</dbReference>
<dbReference type="Ensembl" id="ENSSAUT00010041280.1">
    <property type="protein sequence ID" value="ENSSAUP00010039153.1"/>
    <property type="gene ID" value="ENSSAUG00010016514.1"/>
</dbReference>
<organism evidence="2 3">
    <name type="scientific">Sparus aurata</name>
    <name type="common">Gilthead sea bream</name>
    <dbReference type="NCBI Taxonomy" id="8175"/>
    <lineage>
        <taxon>Eukaryota</taxon>
        <taxon>Metazoa</taxon>
        <taxon>Chordata</taxon>
        <taxon>Craniata</taxon>
        <taxon>Vertebrata</taxon>
        <taxon>Euteleostomi</taxon>
        <taxon>Actinopterygii</taxon>
        <taxon>Neopterygii</taxon>
        <taxon>Teleostei</taxon>
        <taxon>Neoteleostei</taxon>
        <taxon>Acanthomorphata</taxon>
        <taxon>Eupercaria</taxon>
        <taxon>Spariformes</taxon>
        <taxon>Sparidae</taxon>
        <taxon>Sparus</taxon>
    </lineage>
</organism>
<keyword evidence="3" id="KW-1185">Reference proteome</keyword>
<dbReference type="AlphaFoldDB" id="A0A671WMI6"/>
<reference evidence="2" key="3">
    <citation type="submission" date="2025-09" db="UniProtKB">
        <authorList>
            <consortium name="Ensembl"/>
        </authorList>
    </citation>
    <scope>IDENTIFICATION</scope>
</reference>
<dbReference type="SUPFAM" id="SSF47986">
    <property type="entry name" value="DEATH domain"/>
    <property type="match status" value="2"/>
</dbReference>
<reference evidence="2" key="2">
    <citation type="submission" date="2025-08" db="UniProtKB">
        <authorList>
            <consortium name="Ensembl"/>
        </authorList>
    </citation>
    <scope>IDENTIFICATION</scope>
</reference>
<dbReference type="GeneTree" id="ENSGT00970000193390"/>
<dbReference type="CDD" id="cd08321">
    <property type="entry name" value="Pyrin_ASC-like"/>
    <property type="match status" value="2"/>
</dbReference>
<evidence type="ECO:0000313" key="3">
    <source>
        <dbReference type="Proteomes" id="UP000472265"/>
    </source>
</evidence>
<gene>
    <name evidence="2" type="primary">LOC115571222</name>
</gene>
<feature type="domain" description="Pyrin" evidence="1">
    <location>
        <begin position="126"/>
        <end position="209"/>
    </location>
</feature>
<evidence type="ECO:0000313" key="2">
    <source>
        <dbReference type="Ensembl" id="ENSSAUP00010039153.1"/>
    </source>
</evidence>